<dbReference type="InterPro" id="IPR050237">
    <property type="entry name" value="ATP-dep_AMP-bd_enzyme"/>
</dbReference>
<dbReference type="Gene3D" id="3.40.50.12780">
    <property type="entry name" value="N-terminal domain of ligase-like"/>
    <property type="match status" value="1"/>
</dbReference>
<feature type="domain" description="AMP-dependent synthetase/ligase" evidence="1">
    <location>
        <begin position="12"/>
        <end position="401"/>
    </location>
</feature>
<dbReference type="OrthoDB" id="9799237at2"/>
<keyword evidence="4" id="KW-1185">Reference proteome</keyword>
<evidence type="ECO:0000259" key="1">
    <source>
        <dbReference type="Pfam" id="PF00501"/>
    </source>
</evidence>
<dbReference type="Pfam" id="PF00501">
    <property type="entry name" value="AMP-binding"/>
    <property type="match status" value="1"/>
</dbReference>
<dbReference type="KEGG" id="vbl:L21SP4_00129"/>
<dbReference type="Gene3D" id="3.30.300.30">
    <property type="match status" value="1"/>
</dbReference>
<evidence type="ECO:0000259" key="2">
    <source>
        <dbReference type="Pfam" id="PF13193"/>
    </source>
</evidence>
<dbReference type="EMBL" id="CP010904">
    <property type="protein sequence ID" value="AKJ63415.1"/>
    <property type="molecule type" value="Genomic_DNA"/>
</dbReference>
<dbReference type="InterPro" id="IPR025110">
    <property type="entry name" value="AMP-bd_C"/>
</dbReference>
<accession>A0A0G3EF67</accession>
<dbReference type="PANTHER" id="PTHR43767">
    <property type="entry name" value="LONG-CHAIN-FATTY-ACID--COA LIGASE"/>
    <property type="match status" value="1"/>
</dbReference>
<sequence length="555" mass="60714">MSDTLKSLLIASAERRPDAVLFRYAGPEGWRTMTYGEFLDEVRAASELFVSLGMNRGDHVALHLENDPLWAVLYFGLVSIGVTAVPVDPRFEAGEVAHLIRHGECRTLITAAGSLPLVREIAPDLPGLDTVVLAGERVKEDFAGTVKVVDFASGSAALADRAYSSGSAFEQVHPDPDTPASIIFTSGTTGRPKGAVLTHRNFVSNVEACLDVIGVRDDDVFLLVLPLHHVFAFTTDLLLPIRAGAGISLVRSIRTVADDLRELQPTALIAVPLLLEKLHDRIFRGIREQPLAHLAWRAGLKRAVGRKVRRKLGGRLRMVVSGGAPAPVYMLKNFMSLGIPILEGYGLTETAPVVSVNPPDDPRPGTAGTPLPGVEVEVRRPNREGIGELAVRGPGVMREYYRNPDDTAEVMEGGWFLTGDLARIDEDGYVVIAGRRKNMIVNREGKNIYPEEVEEAINRSPLILESLVLGIREEGAKGERVGAIVVPDREALDRREAAKGTTLDEEGIGSLVREEVARMTAELSAYKRPRRVRVRAGEFEKTATRKIKRYLYDLP</sequence>
<organism evidence="3 4">
    <name type="scientific">Kiritimatiella glycovorans</name>
    <dbReference type="NCBI Taxonomy" id="1307763"/>
    <lineage>
        <taxon>Bacteria</taxon>
        <taxon>Pseudomonadati</taxon>
        <taxon>Kiritimatiellota</taxon>
        <taxon>Kiritimatiellia</taxon>
        <taxon>Kiritimatiellales</taxon>
        <taxon>Kiritimatiellaceae</taxon>
        <taxon>Kiritimatiella</taxon>
    </lineage>
</organism>
<dbReference type="Proteomes" id="UP000035268">
    <property type="component" value="Chromosome"/>
</dbReference>
<dbReference type="AlphaFoldDB" id="A0A0G3EF67"/>
<gene>
    <name evidence="3" type="primary">lcfB</name>
    <name evidence="3" type="ORF">L21SP4_00129</name>
</gene>
<evidence type="ECO:0000313" key="3">
    <source>
        <dbReference type="EMBL" id="AKJ63415.1"/>
    </source>
</evidence>
<proteinExistence type="predicted"/>
<dbReference type="STRING" id="1307763.L21SP4_00129"/>
<dbReference type="PATRIC" id="fig|1609981.3.peg.136"/>
<dbReference type="GO" id="GO:0004467">
    <property type="term" value="F:long-chain fatty acid-CoA ligase activity"/>
    <property type="evidence" value="ECO:0007669"/>
    <property type="project" value="UniProtKB-EC"/>
</dbReference>
<dbReference type="PANTHER" id="PTHR43767:SF12">
    <property type="entry name" value="AMP-DEPENDENT SYNTHETASE AND LIGASE"/>
    <property type="match status" value="1"/>
</dbReference>
<dbReference type="Pfam" id="PF13193">
    <property type="entry name" value="AMP-binding_C"/>
    <property type="match status" value="1"/>
</dbReference>
<reference evidence="3 4" key="2">
    <citation type="journal article" date="2016" name="ISME J.">
        <title>Characterization of the first cultured representative of Verrucomicrobia subdivision 5 indicates the proposal of a novel phylum.</title>
        <authorList>
            <person name="Spring S."/>
            <person name="Bunk B."/>
            <person name="Sproer C."/>
            <person name="Schumann P."/>
            <person name="Rohde M."/>
            <person name="Tindall B.J."/>
            <person name="Klenk H.P."/>
        </authorList>
    </citation>
    <scope>NUCLEOTIDE SEQUENCE [LARGE SCALE GENOMIC DNA]</scope>
    <source>
        <strain evidence="3 4">L21-Fru-AB</strain>
    </source>
</reference>
<dbReference type="SUPFAM" id="SSF56801">
    <property type="entry name" value="Acetyl-CoA synthetase-like"/>
    <property type="match status" value="1"/>
</dbReference>
<keyword evidence="3" id="KW-0436">Ligase</keyword>
<dbReference type="InterPro" id="IPR042099">
    <property type="entry name" value="ANL_N_sf"/>
</dbReference>
<dbReference type="InterPro" id="IPR045851">
    <property type="entry name" value="AMP-bd_C_sf"/>
</dbReference>
<feature type="domain" description="AMP-binding enzyme C-terminal" evidence="2">
    <location>
        <begin position="452"/>
        <end position="546"/>
    </location>
</feature>
<dbReference type="InterPro" id="IPR000873">
    <property type="entry name" value="AMP-dep_synth/lig_dom"/>
</dbReference>
<dbReference type="CDD" id="cd05907">
    <property type="entry name" value="VL_LC_FACS_like"/>
    <property type="match status" value="1"/>
</dbReference>
<reference evidence="4" key="1">
    <citation type="submission" date="2015-02" db="EMBL/GenBank/DDBJ databases">
        <title>Description and complete genome sequence of the first cultured representative of the subdivision 5 of the Verrucomicrobia phylum.</title>
        <authorList>
            <person name="Spring S."/>
            <person name="Bunk B."/>
            <person name="Sproer C."/>
            <person name="Klenk H.-P."/>
        </authorList>
    </citation>
    <scope>NUCLEOTIDE SEQUENCE [LARGE SCALE GENOMIC DNA]</scope>
    <source>
        <strain evidence="4">L21-Fru-AB</strain>
    </source>
</reference>
<dbReference type="InterPro" id="IPR020845">
    <property type="entry name" value="AMP-binding_CS"/>
</dbReference>
<dbReference type="RefSeq" id="WP_052880846.1">
    <property type="nucleotide sequence ID" value="NZ_CP010904.1"/>
</dbReference>
<dbReference type="PROSITE" id="PS00455">
    <property type="entry name" value="AMP_BINDING"/>
    <property type="match status" value="1"/>
</dbReference>
<dbReference type="EC" id="6.2.1.3" evidence="3"/>
<protein>
    <submittedName>
        <fullName evidence="3">Long-chain-fatty-acid--CoA ligase</fullName>
        <ecNumber evidence="3">6.2.1.3</ecNumber>
    </submittedName>
</protein>
<name>A0A0G3EF67_9BACT</name>
<evidence type="ECO:0000313" key="4">
    <source>
        <dbReference type="Proteomes" id="UP000035268"/>
    </source>
</evidence>